<dbReference type="KEGG" id="slia:HA039_12285"/>
<organism evidence="3 4">
    <name type="scientific">Streptomyces liangshanensis</name>
    <dbReference type="NCBI Taxonomy" id="2717324"/>
    <lineage>
        <taxon>Bacteria</taxon>
        <taxon>Bacillati</taxon>
        <taxon>Actinomycetota</taxon>
        <taxon>Actinomycetes</taxon>
        <taxon>Kitasatosporales</taxon>
        <taxon>Streptomycetaceae</taxon>
        <taxon>Streptomyces</taxon>
    </lineage>
</organism>
<dbReference type="GO" id="GO:0008194">
    <property type="term" value="F:UDP-glycosyltransferase activity"/>
    <property type="evidence" value="ECO:0007669"/>
    <property type="project" value="InterPro"/>
</dbReference>
<dbReference type="GO" id="GO:0017000">
    <property type="term" value="P:antibiotic biosynthetic process"/>
    <property type="evidence" value="ECO:0007669"/>
    <property type="project" value="UniProtKB-ARBA"/>
</dbReference>
<dbReference type="Pfam" id="PF06722">
    <property type="entry name" value="EryCIII-like_C"/>
    <property type="match status" value="1"/>
</dbReference>
<evidence type="ECO:0000259" key="2">
    <source>
        <dbReference type="Pfam" id="PF06722"/>
    </source>
</evidence>
<dbReference type="EMBL" id="CP050177">
    <property type="protein sequence ID" value="QIQ03002.1"/>
    <property type="molecule type" value="Genomic_DNA"/>
</dbReference>
<dbReference type="InterPro" id="IPR010610">
    <property type="entry name" value="EryCIII-like_C"/>
</dbReference>
<dbReference type="CDD" id="cd03784">
    <property type="entry name" value="GT1_Gtf-like"/>
    <property type="match status" value="1"/>
</dbReference>
<dbReference type="RefSeq" id="WP_167028083.1">
    <property type="nucleotide sequence ID" value="NZ_CP050177.1"/>
</dbReference>
<dbReference type="FunFam" id="3.40.50.2000:FF:000072">
    <property type="entry name" value="Glycosyl transferase"/>
    <property type="match status" value="1"/>
</dbReference>
<accession>A0A6G9GXJ8</accession>
<evidence type="ECO:0000256" key="1">
    <source>
        <dbReference type="ARBA" id="ARBA00022679"/>
    </source>
</evidence>
<evidence type="ECO:0000313" key="3">
    <source>
        <dbReference type="EMBL" id="QIQ03002.1"/>
    </source>
</evidence>
<dbReference type="Proteomes" id="UP000501179">
    <property type="component" value="Chromosome"/>
</dbReference>
<protein>
    <submittedName>
        <fullName evidence="3">DUF1205 domain-containing protein</fullName>
    </submittedName>
</protein>
<dbReference type="GO" id="GO:0016758">
    <property type="term" value="F:hexosyltransferase activity"/>
    <property type="evidence" value="ECO:0007669"/>
    <property type="project" value="UniProtKB-ARBA"/>
</dbReference>
<reference evidence="3 4" key="1">
    <citation type="submission" date="2020-03" db="EMBL/GenBank/DDBJ databases">
        <title>A novel species.</title>
        <authorList>
            <person name="Gao J."/>
        </authorList>
    </citation>
    <scope>NUCLEOTIDE SEQUENCE [LARGE SCALE GENOMIC DNA]</scope>
    <source>
        <strain evidence="3 4">QMT-12</strain>
    </source>
</reference>
<dbReference type="PANTHER" id="PTHR48050">
    <property type="entry name" value="STEROL 3-BETA-GLUCOSYLTRANSFERASE"/>
    <property type="match status" value="1"/>
</dbReference>
<keyword evidence="4" id="KW-1185">Reference proteome</keyword>
<feature type="domain" description="Erythromycin biosynthesis protein CIII-like C-terminal" evidence="2">
    <location>
        <begin position="290"/>
        <end position="427"/>
    </location>
</feature>
<gene>
    <name evidence="3" type="ORF">HA039_12285</name>
</gene>
<sequence length="433" mass="45803">MARILVASVPIPGHVGPLRRIAADLAGRGHDVTFVTGSQFADSAEAAGLRFVALSGIADFGPERQAEVYAGRGALRPGPEQLDYDFVKVFYEPVSEQHATLQRVLAEAPGEPTVVLTDQSFMGHWPVRLGAPGIRPAAFIGIGVVPLSLNSVDTAPFGFGLPPDSSPEGRARNAEQNSMVEGMFAHSTGVLTGILRDLGADADTMPFPMNAIAALPDRFLELAVEGVEYPRSDLPPGVRFVGSLPAELPGDLSLPEWWDDVLAAERVVVVTQGTTANRDLTQLIEPATRALADLDALVVVTTGRPDATLAGLPANVRVADHIPYAALFPHTALLVTNGGYGACLQALAHGVPLVIAGQSEDKIEVSARLAWSGAAVNLATETPGEGDVRTAVDTVLKDPRYRERARELQAESARHDAFEEIAHAVEEVLHTTG</sequence>
<evidence type="ECO:0000313" key="4">
    <source>
        <dbReference type="Proteomes" id="UP000501179"/>
    </source>
</evidence>
<dbReference type="InterPro" id="IPR002213">
    <property type="entry name" value="UDP_glucos_trans"/>
</dbReference>
<dbReference type="InterPro" id="IPR050426">
    <property type="entry name" value="Glycosyltransferase_28"/>
</dbReference>
<dbReference type="PANTHER" id="PTHR48050:SF13">
    <property type="entry name" value="STEROL 3-BETA-GLUCOSYLTRANSFERASE UGT80A2"/>
    <property type="match status" value="1"/>
</dbReference>
<dbReference type="Gene3D" id="3.40.50.2000">
    <property type="entry name" value="Glycogen Phosphorylase B"/>
    <property type="match status" value="2"/>
</dbReference>
<dbReference type="AlphaFoldDB" id="A0A6G9GXJ8"/>
<dbReference type="SUPFAM" id="SSF53756">
    <property type="entry name" value="UDP-Glycosyltransferase/glycogen phosphorylase"/>
    <property type="match status" value="1"/>
</dbReference>
<name>A0A6G9GXJ8_9ACTN</name>
<keyword evidence="1" id="KW-0808">Transferase</keyword>
<proteinExistence type="predicted"/>